<dbReference type="RefSeq" id="WP_109823818.1">
    <property type="nucleotide sequence ID" value="NZ_QGKL01000035.1"/>
</dbReference>
<evidence type="ECO:0000313" key="2">
    <source>
        <dbReference type="Proteomes" id="UP000245506"/>
    </source>
</evidence>
<sequence length="106" mass="12221">MKALFYKDGKHLKVEFDGDWNALSMFIETDGEWSEIRKHIELNKKDGCAGNTSLITHISGSKYCVFCTLGLGLSSVEIDQKQLLKIFDAWDEFNRDRKKKSFIIEV</sequence>
<reference evidence="1 2" key="1">
    <citation type="submission" date="2018-05" db="EMBL/GenBank/DDBJ databases">
        <title>Leucothrix arctica sp. nov., isolated from Arctic seawater.</title>
        <authorList>
            <person name="Choi A."/>
            <person name="Baek K."/>
        </authorList>
    </citation>
    <scope>NUCLEOTIDE SEQUENCE [LARGE SCALE GENOMIC DNA]</scope>
    <source>
        <strain evidence="1 2">IMCC9719</strain>
    </source>
</reference>
<proteinExistence type="predicted"/>
<keyword evidence="2" id="KW-1185">Reference proteome</keyword>
<comment type="caution">
    <text evidence="1">The sequence shown here is derived from an EMBL/GenBank/DDBJ whole genome shotgun (WGS) entry which is preliminary data.</text>
</comment>
<protein>
    <submittedName>
        <fullName evidence="1">Uncharacterized protein</fullName>
    </submittedName>
</protein>
<evidence type="ECO:0000313" key="1">
    <source>
        <dbReference type="EMBL" id="PWQ95206.1"/>
    </source>
</evidence>
<dbReference type="EMBL" id="QGKL01000035">
    <property type="protein sequence ID" value="PWQ95206.1"/>
    <property type="molecule type" value="Genomic_DNA"/>
</dbReference>
<name>A0A317C9I3_9GAMM</name>
<dbReference type="AlphaFoldDB" id="A0A317C9I3"/>
<organism evidence="1 2">
    <name type="scientific">Leucothrix arctica</name>
    <dbReference type="NCBI Taxonomy" id="1481894"/>
    <lineage>
        <taxon>Bacteria</taxon>
        <taxon>Pseudomonadati</taxon>
        <taxon>Pseudomonadota</taxon>
        <taxon>Gammaproteobacteria</taxon>
        <taxon>Thiotrichales</taxon>
        <taxon>Thiotrichaceae</taxon>
        <taxon>Leucothrix</taxon>
    </lineage>
</organism>
<gene>
    <name evidence="1" type="ORF">DKT75_12730</name>
</gene>
<accession>A0A317C9I3</accession>
<dbReference type="Proteomes" id="UP000245506">
    <property type="component" value="Unassembled WGS sequence"/>
</dbReference>
<dbReference type="OrthoDB" id="7065763at2"/>